<keyword evidence="1" id="KW-1133">Transmembrane helix</keyword>
<keyword evidence="3" id="KW-1185">Reference proteome</keyword>
<keyword evidence="1" id="KW-0812">Transmembrane</keyword>
<dbReference type="AlphaFoldDB" id="A0A1V9ZF02"/>
<accession>A0A1V9ZF02</accession>
<feature type="transmembrane region" description="Helical" evidence="1">
    <location>
        <begin position="57"/>
        <end position="82"/>
    </location>
</feature>
<protein>
    <recommendedName>
        <fullName evidence="4">Transmembrane protein</fullName>
    </recommendedName>
</protein>
<evidence type="ECO:0000256" key="1">
    <source>
        <dbReference type="SAM" id="Phobius"/>
    </source>
</evidence>
<evidence type="ECO:0000313" key="2">
    <source>
        <dbReference type="EMBL" id="OQR96574.1"/>
    </source>
</evidence>
<dbReference type="Proteomes" id="UP000243579">
    <property type="component" value="Unassembled WGS sequence"/>
</dbReference>
<keyword evidence="1" id="KW-0472">Membrane</keyword>
<name>A0A1V9ZF02_ACHHY</name>
<reference evidence="2 3" key="1">
    <citation type="journal article" date="2014" name="Genome Biol. Evol.">
        <title>The secreted proteins of Achlya hypogyna and Thraustotheca clavata identify the ancestral oomycete secretome and reveal gene acquisitions by horizontal gene transfer.</title>
        <authorList>
            <person name="Misner I."/>
            <person name="Blouin N."/>
            <person name="Leonard G."/>
            <person name="Richards T.A."/>
            <person name="Lane C.E."/>
        </authorList>
    </citation>
    <scope>NUCLEOTIDE SEQUENCE [LARGE SCALE GENOMIC DNA]</scope>
    <source>
        <strain evidence="2 3">ATCC 48635</strain>
    </source>
</reference>
<dbReference type="OrthoDB" id="107537at2759"/>
<sequence>MGLRSRQRRLAGITQEASLESFDQQVASTLEEHLAHSQNEVAAFNLLWKGFLGKLGYALLGFEILSLWLAVSTIGVGALAWVTMIKLLSCASIVCTKSYVTTGSFDGPALALSALHAILYGATSLGDVAPTTLRNTLPLSTVYYTGTALSVAFMGSNTKAEVARAAQLAKLDKLARSQ</sequence>
<gene>
    <name evidence="2" type="ORF">ACHHYP_15142</name>
</gene>
<comment type="caution">
    <text evidence="2">The sequence shown here is derived from an EMBL/GenBank/DDBJ whole genome shotgun (WGS) entry which is preliminary data.</text>
</comment>
<evidence type="ECO:0000313" key="3">
    <source>
        <dbReference type="Proteomes" id="UP000243579"/>
    </source>
</evidence>
<dbReference type="EMBL" id="JNBR01000140">
    <property type="protein sequence ID" value="OQR96574.1"/>
    <property type="molecule type" value="Genomic_DNA"/>
</dbReference>
<proteinExistence type="predicted"/>
<organism evidence="2 3">
    <name type="scientific">Achlya hypogyna</name>
    <name type="common">Oomycete</name>
    <name type="synonym">Protoachlya hypogyna</name>
    <dbReference type="NCBI Taxonomy" id="1202772"/>
    <lineage>
        <taxon>Eukaryota</taxon>
        <taxon>Sar</taxon>
        <taxon>Stramenopiles</taxon>
        <taxon>Oomycota</taxon>
        <taxon>Saprolegniomycetes</taxon>
        <taxon>Saprolegniales</taxon>
        <taxon>Achlyaceae</taxon>
        <taxon>Achlya</taxon>
    </lineage>
</organism>
<evidence type="ECO:0008006" key="4">
    <source>
        <dbReference type="Google" id="ProtNLM"/>
    </source>
</evidence>